<evidence type="ECO:0000256" key="2">
    <source>
        <dbReference type="ARBA" id="ARBA00022598"/>
    </source>
</evidence>
<dbReference type="InterPro" id="IPR016185">
    <property type="entry name" value="PreATP-grasp_dom_sf"/>
</dbReference>
<dbReference type="InterPro" id="IPR011053">
    <property type="entry name" value="Single_hybrid_motif"/>
</dbReference>
<evidence type="ECO:0000256" key="3">
    <source>
        <dbReference type="ARBA" id="ARBA00022741"/>
    </source>
</evidence>
<evidence type="ECO:0000256" key="4">
    <source>
        <dbReference type="ARBA" id="ARBA00022801"/>
    </source>
</evidence>
<dbReference type="NCBIfam" id="TIGR02712">
    <property type="entry name" value="urea_carbox"/>
    <property type="match status" value="1"/>
</dbReference>
<keyword evidence="4" id="KW-0378">Hydrolase</keyword>
<dbReference type="GO" id="GO:0046872">
    <property type="term" value="F:metal ion binding"/>
    <property type="evidence" value="ECO:0007669"/>
    <property type="project" value="InterPro"/>
</dbReference>
<proteinExistence type="predicted"/>
<dbReference type="Gene3D" id="3.30.470.20">
    <property type="entry name" value="ATP-grasp fold, B domain"/>
    <property type="match status" value="1"/>
</dbReference>
<dbReference type="InterPro" id="IPR014084">
    <property type="entry name" value="Urea_COase"/>
</dbReference>
<evidence type="ECO:0000259" key="9">
    <source>
        <dbReference type="PROSITE" id="PS50975"/>
    </source>
</evidence>
<dbReference type="NCBIfam" id="TIGR00724">
    <property type="entry name" value="urea_amlyse_rel"/>
    <property type="match status" value="1"/>
</dbReference>
<dbReference type="Pfam" id="PF00289">
    <property type="entry name" value="Biotin_carb_N"/>
    <property type="match status" value="1"/>
</dbReference>
<dbReference type="Pfam" id="PF02682">
    <property type="entry name" value="CT_C_D"/>
    <property type="match status" value="1"/>
</dbReference>
<keyword evidence="3 7" id="KW-0547">Nucleotide-binding</keyword>
<feature type="domain" description="Lipoyl-binding" evidence="8">
    <location>
        <begin position="1126"/>
        <end position="1207"/>
    </location>
</feature>
<dbReference type="AlphaFoldDB" id="A0A5J5FZP6"/>
<accession>A0A5J5FZP6</accession>
<keyword evidence="2 11" id="KW-0436">Ligase</keyword>
<evidence type="ECO:0000313" key="12">
    <source>
        <dbReference type="Proteomes" id="UP000367750"/>
    </source>
</evidence>
<dbReference type="EC" id="6.3.4.6" evidence="11"/>
<keyword evidence="5 7" id="KW-0067">ATP-binding</keyword>
<evidence type="ECO:0000256" key="7">
    <source>
        <dbReference type="PROSITE-ProRule" id="PRU00409"/>
    </source>
</evidence>
<dbReference type="GO" id="GO:0004847">
    <property type="term" value="F:urea carboxylase activity"/>
    <property type="evidence" value="ECO:0007669"/>
    <property type="project" value="UniProtKB-EC"/>
</dbReference>
<evidence type="ECO:0000256" key="5">
    <source>
        <dbReference type="ARBA" id="ARBA00022840"/>
    </source>
</evidence>
<dbReference type="Pfam" id="PF02786">
    <property type="entry name" value="CPSase_L_D2"/>
    <property type="match status" value="1"/>
</dbReference>
<dbReference type="GO" id="GO:0005524">
    <property type="term" value="F:ATP binding"/>
    <property type="evidence" value="ECO:0007669"/>
    <property type="project" value="UniProtKB-UniRule"/>
</dbReference>
<dbReference type="InterPro" id="IPR011761">
    <property type="entry name" value="ATP-grasp"/>
</dbReference>
<dbReference type="InterPro" id="IPR000089">
    <property type="entry name" value="Biotin_lipoyl"/>
</dbReference>
<feature type="domain" description="ATP-grasp" evidence="9">
    <location>
        <begin position="120"/>
        <end position="317"/>
    </location>
</feature>
<reference evidence="11 12" key="1">
    <citation type="submission" date="2019-09" db="EMBL/GenBank/DDBJ databases">
        <title>Bacillus ochoae sp. nov., Paenibacillus whitsoniae sp. nov., Paenibacillus spiritus sp. nov. Isolated from the Mars Exploration Rover during spacecraft assembly.</title>
        <authorList>
            <person name="Seuylemezian A."/>
            <person name="Vaishampayan P."/>
        </authorList>
    </citation>
    <scope>NUCLEOTIDE SEQUENCE [LARGE SCALE GENOMIC DNA]</scope>
    <source>
        <strain evidence="11 12">MER_111</strain>
    </source>
</reference>
<dbReference type="Pfam" id="PF02626">
    <property type="entry name" value="CT_A_B"/>
    <property type="match status" value="1"/>
</dbReference>
<dbReference type="PROSITE" id="PS50975">
    <property type="entry name" value="ATP_GRASP"/>
    <property type="match status" value="1"/>
</dbReference>
<dbReference type="InterPro" id="IPR005481">
    <property type="entry name" value="BC-like_N"/>
</dbReference>
<evidence type="ECO:0000259" key="8">
    <source>
        <dbReference type="PROSITE" id="PS50968"/>
    </source>
</evidence>
<dbReference type="InterPro" id="IPR011764">
    <property type="entry name" value="Biotin_carboxylation_dom"/>
</dbReference>
<dbReference type="PANTHER" id="PTHR18866">
    <property type="entry name" value="CARBOXYLASE:PYRUVATE/ACETYL-COA/PROPIONYL-COA CARBOXYLASE"/>
    <property type="match status" value="1"/>
</dbReference>
<gene>
    <name evidence="11" type="primary">uca</name>
    <name evidence="11" type="ORF">F4V43_16200</name>
</gene>
<dbReference type="Gene3D" id="2.40.100.10">
    <property type="entry name" value="Cyclophilin-like"/>
    <property type="match status" value="2"/>
</dbReference>
<evidence type="ECO:0000256" key="1">
    <source>
        <dbReference type="ARBA" id="ARBA00001953"/>
    </source>
</evidence>
<keyword evidence="12" id="KW-1185">Reference proteome</keyword>
<keyword evidence="6" id="KW-0092">Biotin</keyword>
<dbReference type="InterPro" id="IPR005482">
    <property type="entry name" value="Biotin_COase_C"/>
</dbReference>
<dbReference type="SUPFAM" id="SSF51246">
    <property type="entry name" value="Rudiment single hybrid motif"/>
    <property type="match status" value="1"/>
</dbReference>
<dbReference type="InterPro" id="IPR050856">
    <property type="entry name" value="Biotin_carboxylase_complex"/>
</dbReference>
<dbReference type="InterPro" id="IPR005479">
    <property type="entry name" value="CPAse_ATP-bd"/>
</dbReference>
<dbReference type="SMART" id="SM00796">
    <property type="entry name" value="AHS1"/>
    <property type="match status" value="1"/>
</dbReference>
<dbReference type="SUPFAM" id="SSF52440">
    <property type="entry name" value="PreATP-grasp domain"/>
    <property type="match status" value="1"/>
</dbReference>
<dbReference type="Gene3D" id="3.30.1360.40">
    <property type="match status" value="1"/>
</dbReference>
<organism evidence="11 12">
    <name type="scientific">Paenibacillus spiritus</name>
    <dbReference type="NCBI Taxonomy" id="2496557"/>
    <lineage>
        <taxon>Bacteria</taxon>
        <taxon>Bacillati</taxon>
        <taxon>Bacillota</taxon>
        <taxon>Bacilli</taxon>
        <taxon>Bacillales</taxon>
        <taxon>Paenibacillaceae</taxon>
        <taxon>Paenibacillus</taxon>
    </lineage>
</organism>
<dbReference type="SUPFAM" id="SSF56059">
    <property type="entry name" value="Glutathione synthetase ATP-binding domain-like"/>
    <property type="match status" value="1"/>
</dbReference>
<dbReference type="PANTHER" id="PTHR18866:SF128">
    <property type="entry name" value="UREA AMIDOLYASE"/>
    <property type="match status" value="1"/>
</dbReference>
<comment type="caution">
    <text evidence="11">The sequence shown here is derived from an EMBL/GenBank/DDBJ whole genome shotgun (WGS) entry which is preliminary data.</text>
</comment>
<dbReference type="SUPFAM" id="SSF160467">
    <property type="entry name" value="PH0987 N-terminal domain-like"/>
    <property type="match status" value="1"/>
</dbReference>
<dbReference type="PROSITE" id="PS50968">
    <property type="entry name" value="BIOTINYL_LIPOYL"/>
    <property type="match status" value="1"/>
</dbReference>
<protein>
    <submittedName>
        <fullName evidence="11">Urea carboxylase</fullName>
        <ecNumber evidence="11">6.3.4.6</ecNumber>
    </submittedName>
</protein>
<dbReference type="PROSITE" id="PS00867">
    <property type="entry name" value="CPSASE_2"/>
    <property type="match status" value="1"/>
</dbReference>
<dbReference type="PROSITE" id="PS50979">
    <property type="entry name" value="BC"/>
    <property type="match status" value="1"/>
</dbReference>
<evidence type="ECO:0000313" key="11">
    <source>
        <dbReference type="EMBL" id="KAA8998771.1"/>
    </source>
</evidence>
<evidence type="ECO:0000256" key="6">
    <source>
        <dbReference type="ARBA" id="ARBA00023267"/>
    </source>
</evidence>
<dbReference type="Pfam" id="PF02785">
    <property type="entry name" value="Biotin_carb_C"/>
    <property type="match status" value="1"/>
</dbReference>
<dbReference type="PROSITE" id="PS00866">
    <property type="entry name" value="CPSASE_1"/>
    <property type="match status" value="1"/>
</dbReference>
<dbReference type="Proteomes" id="UP000367750">
    <property type="component" value="Unassembled WGS sequence"/>
</dbReference>
<dbReference type="Pfam" id="PF00364">
    <property type="entry name" value="Biotin_lipoyl"/>
    <property type="match status" value="1"/>
</dbReference>
<dbReference type="Gene3D" id="2.40.50.100">
    <property type="match status" value="1"/>
</dbReference>
<dbReference type="FunFam" id="3.40.50.20:FF:000010">
    <property type="entry name" value="Propionyl-CoA carboxylase subunit alpha"/>
    <property type="match status" value="1"/>
</dbReference>
<dbReference type="OrthoDB" id="9807469at2"/>
<dbReference type="SMART" id="SM00797">
    <property type="entry name" value="AHS2"/>
    <property type="match status" value="1"/>
</dbReference>
<feature type="domain" description="Biotin carboxylation" evidence="10">
    <location>
        <begin position="1"/>
        <end position="444"/>
    </location>
</feature>
<dbReference type="SUPFAM" id="SSF51230">
    <property type="entry name" value="Single hybrid motif"/>
    <property type="match status" value="1"/>
</dbReference>
<dbReference type="RefSeq" id="WP_150459301.1">
    <property type="nucleotide sequence ID" value="NZ_VYKK01000026.1"/>
</dbReference>
<dbReference type="InterPro" id="IPR003778">
    <property type="entry name" value="CT_A_B"/>
</dbReference>
<evidence type="ECO:0000259" key="10">
    <source>
        <dbReference type="PROSITE" id="PS50979"/>
    </source>
</evidence>
<sequence length="1215" mass="132777">MFSKVLIANRGAIAVRIIRTLRSMGISSVAVYTRADRDSLHVLQADEAVLIGEGPARESYVNADLILRVAEETGADAVHPGYGFLSENAAFAAACAERGIVFIGPSPEHIELFGLKHTARQAAQEAGVPMLPGTGLIRDAAEAARQAAGIGYPVMLKSTAGGGGIGMRVCADEAALLEAFGSVTRLAAANFNDGGVFLEKYIARARHVEVQIFGNGYGEAAALGERDCSVQRRNQKIIEETPAPLLPETVRRDMHESARRLARSAGYRSAGTVEFLYDPEARSYYFLEVNTRLQVEHGVTEEVLGVDLVEWMIREAAGELEGLEARLRTPQGHSLQVRLYAEDCVNDFRPGDGRIDDILWPEGVRIETWIQKGLEVTTLYDPMLAKLIVHADTRSGAIAKMTEALRTLRVYGVTTNQAYIEAFLQTEAFGEGLVHTHMLNGFLPSERAIETLDGGVQTTVQDMPGRVGYWDVGVPPSGPMDRLAFRIGNRLLGNDDSAAGLEMTLRGGAYRFRGDLRFCLSGADMGAELDGCPVPLYTPVQARAGSVLRLGEAQTGMRGYLLVAGGLDLPLTLGSAATFTLGGFGGHMGGALRPGAVLRVRRPEPMMGGGAERRPLAPLNEACRPFCGREWTIGVIPGPHCTAEYLLPGYLDQLTDTAWEVHFNSSRTGVRLIGPAPLWAREDGGDAGLHPSNIHDNAYAVGALDLTGDMPILLGPDGPSLGGFVCPVTTATAELWKIGQLRPGDKVRFRLITVEEAEALRAAQEAWLDRLDEEAAPLPELPEVSSGAYAPLIAYEEEGRRFAIAVRCSGDENILVEYGDRELDLLYRFQVYVLMQGVKDSGTIPFIEMTPGIRSLQIHLDASRITVKEAAARVLEIDRALPPLDSIEVPSRIVKLPLSWDDPATRLAIERYQQNVRPDAPWCPSNLEFIRRMNGLGSLEEVAEVVFNASYLVMGLGDVYLGAPVAVPLDPRHRLVTTKYNPARTWTPENAVGIGGAYLCVYGMEGPGGYQFVGRTVQMWNKFRQTENFAEGKPWLLRFFDQIRFYPVSEEELLRMRDEFPRGEFAVEIEETTFNLGDYLNWLEEIGEESAAFRRKQQASFQEERALWKRLGIAEHVSEPEPASHGEQEALPGGSLGMKSTMSGSVWKVLVEPGQRVRRGETVVIEESMKMEFAQSAPCDGIIASIYVESGDQVRAGDCIAAIYPIEQEEEATAS</sequence>
<dbReference type="InterPro" id="IPR011054">
    <property type="entry name" value="Rudment_hybrid_motif"/>
</dbReference>
<dbReference type="EMBL" id="VYKK01000026">
    <property type="protein sequence ID" value="KAA8998771.1"/>
    <property type="molecule type" value="Genomic_DNA"/>
</dbReference>
<dbReference type="CDD" id="cd06850">
    <property type="entry name" value="biotinyl_domain"/>
    <property type="match status" value="1"/>
</dbReference>
<dbReference type="SMART" id="SM00878">
    <property type="entry name" value="Biotin_carb_C"/>
    <property type="match status" value="1"/>
</dbReference>
<dbReference type="SUPFAM" id="SSF50891">
    <property type="entry name" value="Cyclophilin-like"/>
    <property type="match status" value="2"/>
</dbReference>
<dbReference type="InterPro" id="IPR003833">
    <property type="entry name" value="CT_C_D"/>
</dbReference>
<dbReference type="GO" id="GO:0016787">
    <property type="term" value="F:hydrolase activity"/>
    <property type="evidence" value="ECO:0007669"/>
    <property type="project" value="UniProtKB-KW"/>
</dbReference>
<name>A0A5J5FZP6_9BACL</name>
<comment type="cofactor">
    <cofactor evidence="1">
        <name>biotin</name>
        <dbReference type="ChEBI" id="CHEBI:57586"/>
    </cofactor>
</comment>
<dbReference type="InterPro" id="IPR029000">
    <property type="entry name" value="Cyclophilin-like_dom_sf"/>
</dbReference>